<reference evidence="2" key="1">
    <citation type="journal article" date="2021" name="Proc. Natl. Acad. Sci. U.S.A.">
        <title>A Catalog of Tens of Thousands of Viruses from Human Metagenomes Reveals Hidden Associations with Chronic Diseases.</title>
        <authorList>
            <person name="Tisza M.J."/>
            <person name="Buck C.B."/>
        </authorList>
    </citation>
    <scope>NUCLEOTIDE SEQUENCE</scope>
    <source>
        <strain evidence="2">Ctu3o5</strain>
    </source>
</reference>
<feature type="domain" description="Putative exodeoxyribonuclease 8 PDDEXK-like" evidence="1">
    <location>
        <begin position="19"/>
        <end position="229"/>
    </location>
</feature>
<dbReference type="EMBL" id="BK015984">
    <property type="protein sequence ID" value="DAF88333.1"/>
    <property type="molecule type" value="Genomic_DNA"/>
</dbReference>
<accession>A0A8S5U1L8</accession>
<dbReference type="Pfam" id="PF12684">
    <property type="entry name" value="DUF3799"/>
    <property type="match status" value="1"/>
</dbReference>
<evidence type="ECO:0000313" key="2">
    <source>
        <dbReference type="EMBL" id="DAF88333.1"/>
    </source>
</evidence>
<sequence length="252" mass="28606">MDNINHFSYSMAKNIYRKGIDYAVALKLGVIEKPTSKALDLGTLVHAHLLGGKQEFVVKQYSDYRSKEAREWRDAQTLPIIDESEFETICTIAERIKSHPLASKLLLGENTHHEVKLKAKIEKKDWIGYADSLGVIGDEVKYGVDLKTTAQFDDFKWTSGRNDYDLQAAVYSLIAKIESKEFYWVVAETVAPYRVGVAVASPEFIDSGFQKLEKVVSAIKDFDKREGETDRDKLNFNLNQTMDDILVLGDWS</sequence>
<evidence type="ECO:0000259" key="1">
    <source>
        <dbReference type="Pfam" id="PF12684"/>
    </source>
</evidence>
<dbReference type="InterPro" id="IPR011604">
    <property type="entry name" value="PDDEXK-like_dom_sf"/>
</dbReference>
<proteinExistence type="predicted"/>
<dbReference type="InterPro" id="IPR024432">
    <property type="entry name" value="Put_RecE_PDDEXK-like_dom"/>
</dbReference>
<protein>
    <submittedName>
        <fullName evidence="2">Exodeoxyribonuclease 8</fullName>
    </submittedName>
</protein>
<name>A0A8S5U1L8_9CAUD</name>
<dbReference type="Gene3D" id="3.90.320.10">
    <property type="match status" value="1"/>
</dbReference>
<organism evidence="2">
    <name type="scientific">Myoviridae sp. ctu3o5</name>
    <dbReference type="NCBI Taxonomy" id="2825198"/>
    <lineage>
        <taxon>Viruses</taxon>
        <taxon>Duplodnaviria</taxon>
        <taxon>Heunggongvirae</taxon>
        <taxon>Uroviricota</taxon>
        <taxon>Caudoviricetes</taxon>
    </lineage>
</organism>